<evidence type="ECO:0000313" key="3">
    <source>
        <dbReference type="Proteomes" id="UP000187609"/>
    </source>
</evidence>
<accession>A0A1J6KZY9</accession>
<dbReference type="Proteomes" id="UP000187609">
    <property type="component" value="Unassembled WGS sequence"/>
</dbReference>
<keyword evidence="3" id="KW-1185">Reference proteome</keyword>
<organism evidence="2 3">
    <name type="scientific">Nicotiana attenuata</name>
    <name type="common">Coyote tobacco</name>
    <dbReference type="NCBI Taxonomy" id="49451"/>
    <lineage>
        <taxon>Eukaryota</taxon>
        <taxon>Viridiplantae</taxon>
        <taxon>Streptophyta</taxon>
        <taxon>Embryophyta</taxon>
        <taxon>Tracheophyta</taxon>
        <taxon>Spermatophyta</taxon>
        <taxon>Magnoliopsida</taxon>
        <taxon>eudicotyledons</taxon>
        <taxon>Gunneridae</taxon>
        <taxon>Pentapetalae</taxon>
        <taxon>asterids</taxon>
        <taxon>lamiids</taxon>
        <taxon>Solanales</taxon>
        <taxon>Solanaceae</taxon>
        <taxon>Nicotianoideae</taxon>
        <taxon>Nicotianeae</taxon>
        <taxon>Nicotiana</taxon>
    </lineage>
</organism>
<dbReference type="AlphaFoldDB" id="A0A1J6KZY9"/>
<dbReference type="EMBL" id="MJEQ01002500">
    <property type="protein sequence ID" value="OIT27175.1"/>
    <property type="molecule type" value="Genomic_DNA"/>
</dbReference>
<evidence type="ECO:0008006" key="4">
    <source>
        <dbReference type="Google" id="ProtNLM"/>
    </source>
</evidence>
<dbReference type="Gramene" id="OIT27175">
    <property type="protein sequence ID" value="OIT27175"/>
    <property type="gene ID" value="A4A49_31917"/>
</dbReference>
<dbReference type="SMR" id="A0A1J6KZY9"/>
<name>A0A1J6KZY9_NICAT</name>
<proteinExistence type="predicted"/>
<protein>
    <recommendedName>
        <fullName evidence="4">Aminotransferase-like plant mobile domain-containing protein</fullName>
    </recommendedName>
</protein>
<reference evidence="2" key="1">
    <citation type="submission" date="2016-11" db="EMBL/GenBank/DDBJ databases">
        <title>The genome of Nicotiana attenuata.</title>
        <authorList>
            <person name="Xu S."/>
            <person name="Brockmoeller T."/>
            <person name="Gaquerel E."/>
            <person name="Navarro A."/>
            <person name="Kuhl H."/>
            <person name="Gase K."/>
            <person name="Ling Z."/>
            <person name="Zhou W."/>
            <person name="Kreitzer C."/>
            <person name="Stanke M."/>
            <person name="Tang H."/>
            <person name="Lyons E."/>
            <person name="Pandey P."/>
            <person name="Pandey S.P."/>
            <person name="Timmermann B."/>
            <person name="Baldwin I.T."/>
        </authorList>
    </citation>
    <scope>NUCLEOTIDE SEQUENCE [LARGE SCALE GENOMIC DNA]</scope>
    <source>
        <strain evidence="2">UT</strain>
    </source>
</reference>
<comment type="caution">
    <text evidence="2">The sequence shown here is derived from an EMBL/GenBank/DDBJ whole genome shotgun (WGS) entry which is preliminary data.</text>
</comment>
<dbReference type="OMA" id="FIPRTYE"/>
<feature type="coiled-coil region" evidence="1">
    <location>
        <begin position="218"/>
        <end position="251"/>
    </location>
</feature>
<sequence length="302" mass="34431">MIEIQTSFKRFLKLGVPQQIPYLHQSENYQYLFGIYIPLAVYWRFSLRRAEAIELTGVNEKNERFTPRACGYLFTGFNDLQEGESHDPKVLFTKWIEFWFKRDLRYKPAPARREKKSTRLKSTHNPTGAIPEVVAWSSADEMMFANLGVKPYSNKQGDTDLGVVEITDSIGSASRTLTVIKEARSTLSDKVMDVEKSEPFLKVKEHLDLVLTGKGEKVEELSVTSQSLKEAKEKVKQLRALQDAAKKEVEENEPRVSSAEEESCRCSDVSLVTADDLAEVETKKEHLEATVKDLVNYKLCLE</sequence>
<evidence type="ECO:0000256" key="1">
    <source>
        <dbReference type="SAM" id="Coils"/>
    </source>
</evidence>
<evidence type="ECO:0000313" key="2">
    <source>
        <dbReference type="EMBL" id="OIT27175.1"/>
    </source>
</evidence>
<gene>
    <name evidence="2" type="ORF">A4A49_31917</name>
</gene>
<keyword evidence="1" id="KW-0175">Coiled coil</keyword>